<organism evidence="1">
    <name type="scientific">Opuntia streptacantha</name>
    <name type="common">Prickly pear cactus</name>
    <name type="synonym">Opuntia cardona</name>
    <dbReference type="NCBI Taxonomy" id="393608"/>
    <lineage>
        <taxon>Eukaryota</taxon>
        <taxon>Viridiplantae</taxon>
        <taxon>Streptophyta</taxon>
        <taxon>Embryophyta</taxon>
        <taxon>Tracheophyta</taxon>
        <taxon>Spermatophyta</taxon>
        <taxon>Magnoliopsida</taxon>
        <taxon>eudicotyledons</taxon>
        <taxon>Gunneridae</taxon>
        <taxon>Pentapetalae</taxon>
        <taxon>Caryophyllales</taxon>
        <taxon>Cactineae</taxon>
        <taxon>Cactaceae</taxon>
        <taxon>Opuntioideae</taxon>
        <taxon>Opuntia</taxon>
    </lineage>
</organism>
<dbReference type="AlphaFoldDB" id="A0A7C9CZP5"/>
<name>A0A7C9CZP5_OPUST</name>
<protein>
    <submittedName>
        <fullName evidence="1">Uncharacterized protein</fullName>
    </submittedName>
</protein>
<sequence length="100" mass="12095">MSFPHRTQIYIYIKHKFHLLAKCTCTQIADVSFDSLIEGSVDKNTRKQKHFSFLARQIRWRPTFCLTSLLVEYAANTRQQHFRWHRSFQFIQLLLRSCFL</sequence>
<evidence type="ECO:0000313" key="1">
    <source>
        <dbReference type="EMBL" id="MBA4626248.1"/>
    </source>
</evidence>
<reference evidence="1" key="2">
    <citation type="submission" date="2020-07" db="EMBL/GenBank/DDBJ databases">
        <authorList>
            <person name="Vera ALvarez R."/>
            <person name="Arias-Moreno D.M."/>
            <person name="Jimenez-Jacinto V."/>
            <person name="Jimenez-Bremont J.F."/>
            <person name="Swaminathan K."/>
            <person name="Moose S.P."/>
            <person name="Guerrero-Gonzalez M.L."/>
            <person name="Marino-Ramirez L."/>
            <person name="Landsman D."/>
            <person name="Rodriguez-Kessler M."/>
            <person name="Delgado-Sanchez P."/>
        </authorList>
    </citation>
    <scope>NUCLEOTIDE SEQUENCE</scope>
    <source>
        <tissue evidence="1">Cladode</tissue>
    </source>
</reference>
<dbReference type="EMBL" id="GISG01055642">
    <property type="protein sequence ID" value="MBA4626248.1"/>
    <property type="molecule type" value="Transcribed_RNA"/>
</dbReference>
<accession>A0A7C9CZP5</accession>
<proteinExistence type="predicted"/>
<reference evidence="1" key="1">
    <citation type="journal article" date="2013" name="J. Plant Res.">
        <title>Effect of fungi and light on seed germination of three Opuntia species from semiarid lands of central Mexico.</title>
        <authorList>
            <person name="Delgado-Sanchez P."/>
            <person name="Jimenez-Bremont J.F."/>
            <person name="Guerrero-Gonzalez Mde L."/>
            <person name="Flores J."/>
        </authorList>
    </citation>
    <scope>NUCLEOTIDE SEQUENCE</scope>
    <source>
        <tissue evidence="1">Cladode</tissue>
    </source>
</reference>